<dbReference type="PANTHER" id="PTHR43788:SF6">
    <property type="entry name" value="DNA HELICASE B"/>
    <property type="match status" value="1"/>
</dbReference>
<evidence type="ECO:0000256" key="2">
    <source>
        <dbReference type="ARBA" id="ARBA00022840"/>
    </source>
</evidence>
<protein>
    <recommendedName>
        <fullName evidence="3">UvrD-like helicase C-terminal domain-containing protein</fullName>
    </recommendedName>
</protein>
<organism evidence="4 5">
    <name type="scientific">Candidatus Shapirobacteria bacterium CG03_land_8_20_14_0_80_40_19</name>
    <dbReference type="NCBI Taxonomy" id="1974880"/>
    <lineage>
        <taxon>Bacteria</taxon>
        <taxon>Candidatus Shapironibacteriota</taxon>
    </lineage>
</organism>
<accession>A0A2M7BD91</accession>
<sequence length="387" mass="44366">MIGLSGDQKAALSNLISWFNSENKIYITLGGYAGTGKTTLIGILRQNFFDQNKKLKVAFCTFTGKASRVLRSKLIEAKALFPLDFVGTIHSLIYSPIEDEKTKEIIGWKRKDEIEADLIIVDEASMVDIFIWQDLLSYKIPIIAVGDHGQLPPIRENFNLMQKPDLKLEEIHRQAKENPIIKLSIMARETGKIPISFFGRNVKKISYGESDSWEAVEELLKSYNEDTMILCGYNKTRIKINDFIRNSLGFESPVPQTRDRVVCLRNNRAKGIFNGMLGSVFDIKDKEGDFYKARIAMDGEEGIYKGLIYKAQFGAPEPINFTKERFRLRTHDIFDFGYALTVHKAQGSQAKRVILFEERFSKSNDDEWRRWLYTGITRAEEELFIIG</sequence>
<keyword evidence="1" id="KW-0547">Nucleotide-binding</keyword>
<dbReference type="Gene3D" id="3.40.50.300">
    <property type="entry name" value="P-loop containing nucleotide triphosphate hydrolases"/>
    <property type="match status" value="2"/>
</dbReference>
<dbReference type="Gene3D" id="2.30.30.940">
    <property type="match status" value="1"/>
</dbReference>
<feature type="domain" description="UvrD-like helicase C-terminal" evidence="3">
    <location>
        <begin position="337"/>
        <end position="386"/>
    </location>
</feature>
<reference evidence="5" key="1">
    <citation type="submission" date="2017-09" db="EMBL/GenBank/DDBJ databases">
        <title>Depth-based differentiation of microbial function through sediment-hosted aquifers and enrichment of novel symbionts in the deep terrestrial subsurface.</title>
        <authorList>
            <person name="Probst A.J."/>
            <person name="Ladd B."/>
            <person name="Jarett J.K."/>
            <person name="Geller-Mcgrath D.E."/>
            <person name="Sieber C.M.K."/>
            <person name="Emerson J.B."/>
            <person name="Anantharaman K."/>
            <person name="Thomas B.C."/>
            <person name="Malmstrom R."/>
            <person name="Stieglmeier M."/>
            <person name="Klingl A."/>
            <person name="Woyke T."/>
            <person name="Ryan C.M."/>
            <person name="Banfield J.F."/>
        </authorList>
    </citation>
    <scope>NUCLEOTIDE SEQUENCE [LARGE SCALE GENOMIC DNA]</scope>
</reference>
<dbReference type="AlphaFoldDB" id="A0A2M7BD91"/>
<dbReference type="InterPro" id="IPR027785">
    <property type="entry name" value="UvrD-like_helicase_C"/>
</dbReference>
<keyword evidence="2" id="KW-0067">ATP-binding</keyword>
<dbReference type="Proteomes" id="UP000230399">
    <property type="component" value="Unassembled WGS sequence"/>
</dbReference>
<dbReference type="Pfam" id="PF13245">
    <property type="entry name" value="AAA_19"/>
    <property type="match status" value="1"/>
</dbReference>
<dbReference type="CDD" id="cd18809">
    <property type="entry name" value="SF1_C_RecD"/>
    <property type="match status" value="1"/>
</dbReference>
<comment type="caution">
    <text evidence="4">The sequence shown here is derived from an EMBL/GenBank/DDBJ whole genome shotgun (WGS) entry which is preliminary data.</text>
</comment>
<dbReference type="EMBL" id="PEVD01000035">
    <property type="protein sequence ID" value="PIV01073.1"/>
    <property type="molecule type" value="Genomic_DNA"/>
</dbReference>
<gene>
    <name evidence="4" type="ORF">COS55_02475</name>
</gene>
<dbReference type="PANTHER" id="PTHR43788">
    <property type="entry name" value="DNA2/NAM7 HELICASE FAMILY MEMBER"/>
    <property type="match status" value="1"/>
</dbReference>
<dbReference type="GO" id="GO:0003678">
    <property type="term" value="F:DNA helicase activity"/>
    <property type="evidence" value="ECO:0007669"/>
    <property type="project" value="UniProtKB-ARBA"/>
</dbReference>
<evidence type="ECO:0000313" key="4">
    <source>
        <dbReference type="EMBL" id="PIV01073.1"/>
    </source>
</evidence>
<name>A0A2M7BD91_9BACT</name>
<dbReference type="InterPro" id="IPR027417">
    <property type="entry name" value="P-loop_NTPase"/>
</dbReference>
<dbReference type="Pfam" id="PF13538">
    <property type="entry name" value="UvrD_C_2"/>
    <property type="match status" value="1"/>
</dbReference>
<dbReference type="SUPFAM" id="SSF52540">
    <property type="entry name" value="P-loop containing nucleoside triphosphate hydrolases"/>
    <property type="match status" value="1"/>
</dbReference>
<proteinExistence type="predicted"/>
<dbReference type="InterPro" id="IPR050534">
    <property type="entry name" value="Coronavir_polyprotein_1ab"/>
</dbReference>
<evidence type="ECO:0000313" key="5">
    <source>
        <dbReference type="Proteomes" id="UP000230399"/>
    </source>
</evidence>
<evidence type="ECO:0000259" key="3">
    <source>
        <dbReference type="Pfam" id="PF13538"/>
    </source>
</evidence>
<dbReference type="GO" id="GO:0005524">
    <property type="term" value="F:ATP binding"/>
    <property type="evidence" value="ECO:0007669"/>
    <property type="project" value="UniProtKB-KW"/>
</dbReference>
<evidence type="ECO:0000256" key="1">
    <source>
        <dbReference type="ARBA" id="ARBA00022741"/>
    </source>
</evidence>